<protein>
    <recommendedName>
        <fullName evidence="3">Kinesin motor domain-containing protein</fullName>
    </recommendedName>
</protein>
<feature type="region of interest" description="Disordered" evidence="1">
    <location>
        <begin position="1449"/>
        <end position="1475"/>
    </location>
</feature>
<evidence type="ECO:0000313" key="2">
    <source>
        <dbReference type="EMBL" id="QHU06211.1"/>
    </source>
</evidence>
<reference evidence="2" key="1">
    <citation type="journal article" date="2020" name="Nature">
        <title>Giant virus diversity and host interactions through global metagenomics.</title>
        <authorList>
            <person name="Schulz F."/>
            <person name="Roux S."/>
            <person name="Paez-Espino D."/>
            <person name="Jungbluth S."/>
            <person name="Walsh D.A."/>
            <person name="Denef V.J."/>
            <person name="McMahon K.D."/>
            <person name="Konstantinidis K.T."/>
            <person name="Eloe-Fadrosh E.A."/>
            <person name="Kyrpides N.C."/>
            <person name="Woyke T."/>
        </authorList>
    </citation>
    <scope>NUCLEOTIDE SEQUENCE</scope>
    <source>
        <strain evidence="2">GVMAG-M-3300027747-57</strain>
    </source>
</reference>
<organism evidence="2">
    <name type="scientific">viral metagenome</name>
    <dbReference type="NCBI Taxonomy" id="1070528"/>
    <lineage>
        <taxon>unclassified sequences</taxon>
        <taxon>metagenomes</taxon>
        <taxon>organismal metagenomes</taxon>
    </lineage>
</organism>
<sequence length="1595" mass="184598">MSENNYYLIHCKKESFKIHAIFLNTELNLESTTLKVNKSDNFECKFFNDKCNNYPKEGCIEINSDNSKKKFSSDDDVVYIFYNEKNGIFYYSLNKHNLLPDAYNSGNPMVFGDNWVMEQDINKLNTIIVDYYNKKDLIKLALNILSKSELNKSEETISNLISKYAHSSIIKGLDDELIKTLNALNRFKNKSNEKRGDRNGNANIFAHAIKVVDSEEEEDNDSDVDEESVKMLVEGVSKSKGGFSNKNINKANNLIDAFVDTVNSILLDPYIFKLTSISSNELKVLFINENSIIADPFTINDSINYYDKGSRQIILTNLIKFLYIDLTDLKNKNDEINLLLFSKNNDNFNYHSYNKKDHVIKYKKNYYELTNSNSTENNDNLIIYISEFLRLIDNFKKYIEYTESMPNTGFDVYNIIIIYIRDYILRIEYMITKFIPILYYDANKQHIIDKLQLTIAYNSSSNIITYLKLRNDDHLNNVYNSRFNLLVNKKNIHNDVYNTIIVDYNDDNIPYYKGDNASEMSDELQILKIDQNKIIQQKYDFSQFERIKKIIIKKYDYRYIFGKFSRIFLPDLNNEKISIEMDIIIDKLGGKQGDDLKYTQTPVPVFMLGYGASGAGKTSSLIFYNKGKLDKDKDLDEQTGILIHLCNKVSVKDGHVHYNTIKLRSREFYHVNDNKIDYLKENFRNNADKYQQEILKLLEKPEIVSVPDNSTTGFIEFEYKVGIGFVLKAQYEHKNHHQYRSIKVGNSVEESSASLEKTWKEYTHKDDGKIYYENNKETGKEYNEKNNEKPENTIIDYKVFNAGTSLGEVIIHLIDKDRFVKATTNNPNSSRSHTLVFVELSDSTPDTKILPANLIIGDFAGVENAFKCDDQSTIEKFLAVKRDNTDMPYYSTELYKGNPDPFGIIEQKGGMKVSDSCKPHILSQDDIYDFENPKVRESWELSAELEEYYKNGNNLKLAIDVIRNYIGTYGLKVGNTDYNEENIKTKYVEGSKNFAYFLKIYLDSLDALDALGENKILSQIKTELNEILEIAVINNSNASYKFVPHISNNDNSTYCLIDYFNTNNSMKEYFINFTQNDMQKKNYKEKYKLHIYNLNNTKGIIINDRLKVKSRNFWNFFNVIKIYLNKKVSNFTGNTTIQKIENLYSTMSESIKLYSSLSLTQREEIKKFFMDFRRSLEPLINELFEKIKNELQNKAKDKFYSILKEYNYDTIKNLFDSIFQSHDKVNFNSNSNVPKRTMIDIVKDLELESLCRIGNSKVICENRREEGYFINDSLFKVREVIKKILYEKNKDKINISPNFVDICMDNYCPSHKNCFSFESFDKENSKHSTGSVIFDEIYKVLYPEGSQPIKTYQEFYKELIVSIFCVFNISKKANNPPPTPYMDINKLKSLFYYGDIFEDKQTEEFINEGRKIIEMINTTPAPANDTTDTAPPAPIDTTTNTASAIDTAHAPSPVPVPAPTTTPTTAPTTTPTTAPTTIENIHGFGDKVSGLKTIKSTVTNGSIFDNFNDIINELYSNKLNIKDNYTRESMFKNQIKEFIDMIDKSNAVSAIGTLEFLDQISKFNTTETICTNTLFTNNENDTVVKTFSQGFQAIY</sequence>
<evidence type="ECO:0008006" key="3">
    <source>
        <dbReference type="Google" id="ProtNLM"/>
    </source>
</evidence>
<feature type="compositionally biased region" description="Low complexity" evidence="1">
    <location>
        <begin position="1461"/>
        <end position="1475"/>
    </location>
</feature>
<evidence type="ECO:0000256" key="1">
    <source>
        <dbReference type="SAM" id="MobiDB-lite"/>
    </source>
</evidence>
<dbReference type="EMBL" id="MN740431">
    <property type="protein sequence ID" value="QHU06211.1"/>
    <property type="molecule type" value="Genomic_DNA"/>
</dbReference>
<proteinExistence type="predicted"/>
<name>A0A6C0JMW6_9ZZZZ</name>
<accession>A0A6C0JMW6</accession>